<reference evidence="1" key="1">
    <citation type="journal article" date="2015" name="Nat. Genet.">
        <title>The pineapple genome and the evolution of CAM photosynthesis.</title>
        <authorList>
            <person name="Ming R."/>
            <person name="VanBuren R."/>
            <person name="Wai C.M."/>
            <person name="Tang H."/>
            <person name="Schatz M.C."/>
            <person name="Bowers J.E."/>
            <person name="Lyons E."/>
            <person name="Wang M.L."/>
            <person name="Chen J."/>
            <person name="Biggers E."/>
            <person name="Zhang J."/>
            <person name="Huang L."/>
            <person name="Zhang L."/>
            <person name="Miao W."/>
            <person name="Zhang J."/>
            <person name="Ye Z."/>
            <person name="Miao C."/>
            <person name="Lin Z."/>
            <person name="Wang H."/>
            <person name="Zhou H."/>
            <person name="Yim W.C."/>
            <person name="Priest H.D."/>
            <person name="Zheng C."/>
            <person name="Woodhouse M."/>
            <person name="Edger P.P."/>
            <person name="Guyot R."/>
            <person name="Guo H.B."/>
            <person name="Guo H."/>
            <person name="Zheng G."/>
            <person name="Singh R."/>
            <person name="Sharma A."/>
            <person name="Min X."/>
            <person name="Zheng Y."/>
            <person name="Lee H."/>
            <person name="Gurtowski J."/>
            <person name="Sedlazeck F.J."/>
            <person name="Harkess A."/>
            <person name="McKain M.R."/>
            <person name="Liao Z."/>
            <person name="Fang J."/>
            <person name="Liu J."/>
            <person name="Zhang X."/>
            <person name="Zhang Q."/>
            <person name="Hu W."/>
            <person name="Qin Y."/>
            <person name="Wang K."/>
            <person name="Chen L.Y."/>
            <person name="Shirley N."/>
            <person name="Lin Y.R."/>
            <person name="Liu L.Y."/>
            <person name="Hernandez A.G."/>
            <person name="Wright C.L."/>
            <person name="Bulone V."/>
            <person name="Tuskan G.A."/>
            <person name="Heath K."/>
            <person name="Zee F."/>
            <person name="Moore P.H."/>
            <person name="Sunkar R."/>
            <person name="Leebens-Mack J.H."/>
            <person name="Mockler T."/>
            <person name="Bennetzen J.L."/>
            <person name="Freeling M."/>
            <person name="Sankoff D."/>
            <person name="Paterson A.H."/>
            <person name="Zhu X."/>
            <person name="Yang X."/>
            <person name="Smith J.A."/>
            <person name="Cushman J.C."/>
            <person name="Paull R.E."/>
            <person name="Yu Q."/>
        </authorList>
    </citation>
    <scope>NUCLEOTIDE SEQUENCE [LARGE SCALE GENOMIC DNA]</scope>
    <source>
        <strain evidence="1">cv. F153</strain>
    </source>
</reference>
<evidence type="ECO:0000313" key="1">
    <source>
        <dbReference type="Proteomes" id="UP000515123"/>
    </source>
</evidence>
<organism evidence="1 2">
    <name type="scientific">Ananas comosus</name>
    <name type="common">Pineapple</name>
    <name type="synonym">Ananas ananas</name>
    <dbReference type="NCBI Taxonomy" id="4615"/>
    <lineage>
        <taxon>Eukaryota</taxon>
        <taxon>Viridiplantae</taxon>
        <taxon>Streptophyta</taxon>
        <taxon>Embryophyta</taxon>
        <taxon>Tracheophyta</taxon>
        <taxon>Spermatophyta</taxon>
        <taxon>Magnoliopsida</taxon>
        <taxon>Liliopsida</taxon>
        <taxon>Poales</taxon>
        <taxon>Bromeliaceae</taxon>
        <taxon>Bromelioideae</taxon>
        <taxon>Ananas</taxon>
    </lineage>
</organism>
<dbReference type="InterPro" id="IPR025322">
    <property type="entry name" value="PADRE_dom"/>
</dbReference>
<evidence type="ECO:0000313" key="2">
    <source>
        <dbReference type="RefSeq" id="XP_020107381.1"/>
    </source>
</evidence>
<dbReference type="Pfam" id="PF14009">
    <property type="entry name" value="PADRE"/>
    <property type="match status" value="1"/>
</dbReference>
<protein>
    <submittedName>
        <fullName evidence="2">Uncharacterized protein LOC109723437</fullName>
    </submittedName>
</protein>
<dbReference type="OrthoDB" id="652082at2759"/>
<dbReference type="GeneID" id="109723437"/>
<dbReference type="Proteomes" id="UP000515123">
    <property type="component" value="Linkage group 17"/>
</dbReference>
<reference evidence="2" key="2">
    <citation type="submission" date="2025-08" db="UniProtKB">
        <authorList>
            <consortium name="RefSeq"/>
        </authorList>
    </citation>
    <scope>IDENTIFICATION</scope>
    <source>
        <tissue evidence="2">Leaf</tissue>
    </source>
</reference>
<dbReference type="PANTHER" id="PTHR33052">
    <property type="entry name" value="DUF4228 DOMAIN PROTEIN-RELATED"/>
    <property type="match status" value="1"/>
</dbReference>
<sequence length="245" mass="26564">MRLKSANLQMVPGCFAAAWRPSSAAAAADSDFSADDDEKLPPARPPSNSILVVGADGAVRVYECPVSAAEVMTDNPCHLVCRADAAFTIGQKVPALSAADRLLPGHSYFLLPSHFFHSVLSFVSLASSLLLAGGNGNGNGNGGGKVRPFRIRRSPTGALQIIVCDQLLMNSDKNTMKSTAEENEKEMTSSCGGSSRVCTDEALEKEYREMVKARRERRWTPKLATIGEKCETERSKNWWKRVTTQ</sequence>
<proteinExistence type="predicted"/>
<accession>A0A6P5GFG5</accession>
<gene>
    <name evidence="2" type="primary">LOC109723437</name>
</gene>
<dbReference type="RefSeq" id="XP_020107381.1">
    <property type="nucleotide sequence ID" value="XM_020251792.1"/>
</dbReference>
<dbReference type="AlphaFoldDB" id="A0A6P5GFG5"/>
<name>A0A6P5GFG5_ANACO</name>
<keyword evidence="1" id="KW-1185">Reference proteome</keyword>